<dbReference type="Proteomes" id="UP000664414">
    <property type="component" value="Unassembled WGS sequence"/>
</dbReference>
<evidence type="ECO:0000256" key="10">
    <source>
        <dbReference type="ARBA" id="ARBA00023136"/>
    </source>
</evidence>
<gene>
    <name evidence="13" type="ORF">J0H12_02445</name>
</gene>
<evidence type="ECO:0000256" key="4">
    <source>
        <dbReference type="ARBA" id="ARBA00016506"/>
    </source>
</evidence>
<keyword evidence="7 11" id="KW-0812">Transmembrane</keyword>
<evidence type="ECO:0000256" key="8">
    <source>
        <dbReference type="ARBA" id="ARBA00022970"/>
    </source>
</evidence>
<dbReference type="InterPro" id="IPR043429">
    <property type="entry name" value="ArtM/GltK/GlnP/TcyL/YhdX-like"/>
</dbReference>
<dbReference type="InterPro" id="IPR000515">
    <property type="entry name" value="MetI-like"/>
</dbReference>
<feature type="domain" description="ABC transmembrane type-1" evidence="12">
    <location>
        <begin position="18"/>
        <end position="207"/>
    </location>
</feature>
<dbReference type="GO" id="GO:0022857">
    <property type="term" value="F:transmembrane transporter activity"/>
    <property type="evidence" value="ECO:0007669"/>
    <property type="project" value="InterPro"/>
</dbReference>
<reference evidence="13" key="1">
    <citation type="submission" date="2021-02" db="EMBL/GenBank/DDBJ databases">
        <title>Thiocyanate and organic carbon inputs drive convergent selection for specific autotrophic Afipia and Thiobacillus strains within complex microbiomes.</title>
        <authorList>
            <person name="Huddy R.J."/>
            <person name="Sachdeva R."/>
            <person name="Kadzinga F."/>
            <person name="Kantor R.S."/>
            <person name="Harrison S.T.L."/>
            <person name="Banfield J.F."/>
        </authorList>
    </citation>
    <scope>NUCLEOTIDE SEQUENCE</scope>
    <source>
        <strain evidence="13">SCN18_10_11_15_R4_P_38_20</strain>
    </source>
</reference>
<accession>A0A8J7Q065</accession>
<evidence type="ECO:0000256" key="11">
    <source>
        <dbReference type="RuleBase" id="RU363032"/>
    </source>
</evidence>
<keyword evidence="10 11" id="KW-0472">Membrane</keyword>
<evidence type="ECO:0000313" key="14">
    <source>
        <dbReference type="Proteomes" id="UP000664414"/>
    </source>
</evidence>
<name>A0A8J7Q065_9PROT</name>
<proteinExistence type="inferred from homology"/>
<dbReference type="PANTHER" id="PTHR30614">
    <property type="entry name" value="MEMBRANE COMPONENT OF AMINO ACID ABC TRANSPORTER"/>
    <property type="match status" value="1"/>
</dbReference>
<evidence type="ECO:0000256" key="5">
    <source>
        <dbReference type="ARBA" id="ARBA00022448"/>
    </source>
</evidence>
<dbReference type="AlphaFoldDB" id="A0A8J7Q065"/>
<dbReference type="GO" id="GO:0006865">
    <property type="term" value="P:amino acid transport"/>
    <property type="evidence" value="ECO:0007669"/>
    <property type="project" value="UniProtKB-KW"/>
</dbReference>
<keyword evidence="8" id="KW-0029">Amino-acid transport</keyword>
<dbReference type="InterPro" id="IPR010065">
    <property type="entry name" value="AA_ABC_transptr_permease_3TM"/>
</dbReference>
<comment type="function">
    <text evidence="1">Part of the binding-protein-dependent transport system for glutamine; probably responsible for the translocation of the substrate across the membrane.</text>
</comment>
<evidence type="ECO:0000256" key="1">
    <source>
        <dbReference type="ARBA" id="ARBA00003159"/>
    </source>
</evidence>
<dbReference type="PANTHER" id="PTHR30614:SF20">
    <property type="entry name" value="GLUTAMINE TRANSPORT SYSTEM PERMEASE PROTEIN GLNP"/>
    <property type="match status" value="1"/>
</dbReference>
<dbReference type="Pfam" id="PF00528">
    <property type="entry name" value="BPD_transp_1"/>
    <property type="match status" value="1"/>
</dbReference>
<dbReference type="EMBL" id="JAFKGL010000012">
    <property type="protein sequence ID" value="MBN9412773.1"/>
    <property type="molecule type" value="Genomic_DNA"/>
</dbReference>
<evidence type="ECO:0000256" key="7">
    <source>
        <dbReference type="ARBA" id="ARBA00022692"/>
    </source>
</evidence>
<dbReference type="CDD" id="cd06261">
    <property type="entry name" value="TM_PBP2"/>
    <property type="match status" value="1"/>
</dbReference>
<evidence type="ECO:0000256" key="2">
    <source>
        <dbReference type="ARBA" id="ARBA00004429"/>
    </source>
</evidence>
<dbReference type="SUPFAM" id="SSF161098">
    <property type="entry name" value="MetI-like"/>
    <property type="match status" value="1"/>
</dbReference>
<dbReference type="FunFam" id="1.10.3720.10:FF:000033">
    <property type="entry name" value="Polar amino acid ABC transporter permease"/>
    <property type="match status" value="1"/>
</dbReference>
<dbReference type="PROSITE" id="PS50928">
    <property type="entry name" value="ABC_TM1"/>
    <property type="match status" value="1"/>
</dbReference>
<keyword evidence="5 11" id="KW-0813">Transport</keyword>
<evidence type="ECO:0000313" key="13">
    <source>
        <dbReference type="EMBL" id="MBN9412773.1"/>
    </source>
</evidence>
<keyword evidence="6" id="KW-1003">Cell membrane</keyword>
<evidence type="ECO:0000256" key="9">
    <source>
        <dbReference type="ARBA" id="ARBA00022989"/>
    </source>
</evidence>
<feature type="transmembrane region" description="Helical" evidence="11">
    <location>
        <begin position="24"/>
        <end position="44"/>
    </location>
</feature>
<evidence type="ECO:0000259" key="12">
    <source>
        <dbReference type="PROSITE" id="PS50928"/>
    </source>
</evidence>
<keyword evidence="9 11" id="KW-1133">Transmembrane helix</keyword>
<feature type="transmembrane region" description="Helical" evidence="11">
    <location>
        <begin position="183"/>
        <end position="204"/>
    </location>
</feature>
<comment type="subcellular location">
    <subcellularLocation>
        <location evidence="2">Cell inner membrane</location>
        <topology evidence="2">Multi-pass membrane protein</topology>
    </subcellularLocation>
    <subcellularLocation>
        <location evidence="11">Cell membrane</location>
        <topology evidence="11">Multi-pass membrane protein</topology>
    </subcellularLocation>
</comment>
<dbReference type="InterPro" id="IPR035906">
    <property type="entry name" value="MetI-like_sf"/>
</dbReference>
<evidence type="ECO:0000256" key="3">
    <source>
        <dbReference type="ARBA" id="ARBA00010072"/>
    </source>
</evidence>
<dbReference type="NCBIfam" id="TIGR01726">
    <property type="entry name" value="HEQRo_perm_3TM"/>
    <property type="match status" value="1"/>
</dbReference>
<sequence length="218" mass="24421">MFHFSIVIDSFPYILEGTLVTLKYTLLSIFFGFMIGSILALMKLSSYKAFRIFSNFYTSIFRGTPLLVQLSLIYFALPQLTGYRITAFEAGVLAFSLNSGAYVSEIIRAGIQAVDKGQFEAAAALGIPQHIMMRDIIFPQAIKNILPALVNEFVNLLKESAIISMIGEADLLRRATIIAAEKYIYFEPLLAVGLIYYILVILFSKFATLLEKRLNKSD</sequence>
<dbReference type="GO" id="GO:0043190">
    <property type="term" value="C:ATP-binding cassette (ABC) transporter complex"/>
    <property type="evidence" value="ECO:0007669"/>
    <property type="project" value="InterPro"/>
</dbReference>
<comment type="similarity">
    <text evidence="3">Belongs to the binding-protein-dependent transport system permease family. HisMQ subfamily.</text>
</comment>
<dbReference type="Gene3D" id="1.10.3720.10">
    <property type="entry name" value="MetI-like"/>
    <property type="match status" value="1"/>
</dbReference>
<organism evidence="13 14">
    <name type="scientific">Candidatus Paracaedimonas acanthamoebae</name>
    <dbReference type="NCBI Taxonomy" id="244581"/>
    <lineage>
        <taxon>Bacteria</taxon>
        <taxon>Pseudomonadati</taxon>
        <taxon>Pseudomonadota</taxon>
        <taxon>Alphaproteobacteria</taxon>
        <taxon>Holosporales</taxon>
        <taxon>Caedimonadaceae</taxon>
        <taxon>Candidatus Paracaedimonas</taxon>
    </lineage>
</organism>
<protein>
    <recommendedName>
        <fullName evidence="4">Putative glutamine transport system permease protein GlnP</fullName>
    </recommendedName>
</protein>
<comment type="caution">
    <text evidence="13">The sequence shown here is derived from an EMBL/GenBank/DDBJ whole genome shotgun (WGS) entry which is preliminary data.</text>
</comment>
<evidence type="ECO:0000256" key="6">
    <source>
        <dbReference type="ARBA" id="ARBA00022475"/>
    </source>
</evidence>